<dbReference type="AlphaFoldDB" id="A0A074LPT2"/>
<gene>
    <name evidence="6" type="primary">hslO</name>
    <name evidence="7" type="ORF">EL26_11500</name>
</gene>
<comment type="PTM">
    <text evidence="6">Under oxidizing conditions two disulfide bonds are formed involving the reactive cysteines. Under reducing conditions zinc is bound to the reactive cysteines and the protein is inactive.</text>
</comment>
<organism evidence="7 8">
    <name type="scientific">Tumebacillus flagellatus</name>
    <dbReference type="NCBI Taxonomy" id="1157490"/>
    <lineage>
        <taxon>Bacteria</taxon>
        <taxon>Bacillati</taxon>
        <taxon>Bacillota</taxon>
        <taxon>Bacilli</taxon>
        <taxon>Bacillales</taxon>
        <taxon>Alicyclobacillaceae</taxon>
        <taxon>Tumebacillus</taxon>
    </lineage>
</organism>
<dbReference type="InterPro" id="IPR000397">
    <property type="entry name" value="Heat_shock_Hsp33"/>
</dbReference>
<dbReference type="GO" id="GO:0005737">
    <property type="term" value="C:cytoplasm"/>
    <property type="evidence" value="ECO:0007669"/>
    <property type="project" value="UniProtKB-SubCell"/>
</dbReference>
<dbReference type="EMBL" id="JMIR01000014">
    <property type="protein sequence ID" value="KEO83089.1"/>
    <property type="molecule type" value="Genomic_DNA"/>
</dbReference>
<keyword evidence="5 6" id="KW-0676">Redox-active center</keyword>
<protein>
    <recommendedName>
        <fullName evidence="6">33 kDa chaperonin</fullName>
    </recommendedName>
    <alternativeName>
        <fullName evidence="6">Heat shock protein 33 homolog</fullName>
        <shortName evidence="6">HSP33</shortName>
    </alternativeName>
</protein>
<dbReference type="Gene3D" id="3.90.1280.10">
    <property type="entry name" value="HSP33 redox switch-like"/>
    <property type="match status" value="1"/>
</dbReference>
<dbReference type="Pfam" id="PF01430">
    <property type="entry name" value="HSP33"/>
    <property type="match status" value="1"/>
</dbReference>
<dbReference type="GO" id="GO:0042026">
    <property type="term" value="P:protein refolding"/>
    <property type="evidence" value="ECO:0007669"/>
    <property type="project" value="TreeGrafter"/>
</dbReference>
<accession>A0A074LPT2</accession>
<comment type="subcellular location">
    <subcellularLocation>
        <location evidence="6">Cytoplasm</location>
    </subcellularLocation>
</comment>
<dbReference type="GO" id="GO:0051082">
    <property type="term" value="F:unfolded protein binding"/>
    <property type="evidence" value="ECO:0007669"/>
    <property type="project" value="UniProtKB-UniRule"/>
</dbReference>
<dbReference type="Gene3D" id="3.55.30.10">
    <property type="entry name" value="Hsp33 domain"/>
    <property type="match status" value="1"/>
</dbReference>
<evidence type="ECO:0000256" key="6">
    <source>
        <dbReference type="HAMAP-Rule" id="MF_00117"/>
    </source>
</evidence>
<keyword evidence="1 6" id="KW-0963">Cytoplasm</keyword>
<evidence type="ECO:0000313" key="8">
    <source>
        <dbReference type="Proteomes" id="UP000027931"/>
    </source>
</evidence>
<dbReference type="PANTHER" id="PTHR30111:SF1">
    <property type="entry name" value="33 KDA CHAPERONIN"/>
    <property type="match status" value="1"/>
</dbReference>
<evidence type="ECO:0000256" key="4">
    <source>
        <dbReference type="ARBA" id="ARBA00023186"/>
    </source>
</evidence>
<dbReference type="STRING" id="1157490.EL26_11500"/>
<comment type="similarity">
    <text evidence="6">Belongs to the HSP33 family.</text>
</comment>
<evidence type="ECO:0000256" key="1">
    <source>
        <dbReference type="ARBA" id="ARBA00022490"/>
    </source>
</evidence>
<dbReference type="eggNOG" id="COG1281">
    <property type="taxonomic scope" value="Bacteria"/>
</dbReference>
<keyword evidence="2 6" id="KW-0862">Zinc</keyword>
<reference evidence="7 8" key="1">
    <citation type="journal article" date="2013" name="Int. J. Syst. Evol. Microbiol.">
        <title>Tumebacillus flagellatus sp. nov., an alpha-amylase/pullulanase-producing bacterium isolated from cassava wastewater.</title>
        <authorList>
            <person name="Wang Q."/>
            <person name="Xie N."/>
            <person name="Qin Y."/>
            <person name="Shen N."/>
            <person name="Zhu J."/>
            <person name="Mi H."/>
            <person name="Huang R."/>
        </authorList>
    </citation>
    <scope>NUCLEOTIDE SEQUENCE [LARGE SCALE GENOMIC DNA]</scope>
    <source>
        <strain evidence="7 8">GST4</strain>
    </source>
</reference>
<comment type="caution">
    <text evidence="7">The sequence shown here is derived from an EMBL/GenBank/DDBJ whole genome shotgun (WGS) entry which is preliminary data.</text>
</comment>
<proteinExistence type="inferred from homology"/>
<dbReference type="OrthoDB" id="9776534at2"/>
<dbReference type="InterPro" id="IPR016153">
    <property type="entry name" value="Heat_shock_Hsp33_N"/>
</dbReference>
<sequence>MSDYIVRATALDGKLRAFACITTELVRELSNRHGCLALASAALGRTATMGAMMGVMLKGNETVTLQVRGDGPLGKIIVTADADAKVRGYIENPLVELPPKEGGAYADVEKLDVGAGVGDGYLFVIKDLGMKEPYTGSVPLHNGEIAEDFVYYFAQSEQTPSALSLGVLVDKDQTVKAAGGFLIQLLPGVSDEDIDYLEQQLSSFPHITSLLVQGTTPEDILKRLLPGEINFLETYPVTFTCDCTRDRFARGLLSLGAAEIRSILEEDKGAELVCHFCNEKYNFGEAELEELLRMAENR</sequence>
<feature type="disulfide bond" description="Redox-active" evidence="6">
    <location>
        <begin position="241"/>
        <end position="243"/>
    </location>
</feature>
<dbReference type="NCBIfam" id="NF001033">
    <property type="entry name" value="PRK00114.1"/>
    <property type="match status" value="1"/>
</dbReference>
<name>A0A074LPT2_9BACL</name>
<keyword evidence="4 6" id="KW-0143">Chaperone</keyword>
<evidence type="ECO:0000256" key="3">
    <source>
        <dbReference type="ARBA" id="ARBA00023157"/>
    </source>
</evidence>
<dbReference type="PANTHER" id="PTHR30111">
    <property type="entry name" value="33 KDA CHAPERONIN"/>
    <property type="match status" value="1"/>
</dbReference>
<evidence type="ECO:0000313" key="7">
    <source>
        <dbReference type="EMBL" id="KEO83089.1"/>
    </source>
</evidence>
<dbReference type="SUPFAM" id="SSF64397">
    <property type="entry name" value="Hsp33 domain"/>
    <property type="match status" value="1"/>
</dbReference>
<dbReference type="GO" id="GO:0044183">
    <property type="term" value="F:protein folding chaperone"/>
    <property type="evidence" value="ECO:0007669"/>
    <property type="project" value="TreeGrafter"/>
</dbReference>
<dbReference type="RefSeq" id="WP_038088215.1">
    <property type="nucleotide sequence ID" value="NZ_JMIR01000014.1"/>
</dbReference>
<dbReference type="SUPFAM" id="SSF118352">
    <property type="entry name" value="HSP33 redox switch-like"/>
    <property type="match status" value="1"/>
</dbReference>
<keyword evidence="8" id="KW-1185">Reference proteome</keyword>
<dbReference type="Proteomes" id="UP000027931">
    <property type="component" value="Unassembled WGS sequence"/>
</dbReference>
<dbReference type="PIRSF" id="PIRSF005261">
    <property type="entry name" value="Heat_shock_Hsp33"/>
    <property type="match status" value="1"/>
</dbReference>
<dbReference type="HAMAP" id="MF_00117">
    <property type="entry name" value="HslO"/>
    <property type="match status" value="1"/>
</dbReference>
<evidence type="ECO:0000256" key="2">
    <source>
        <dbReference type="ARBA" id="ARBA00022833"/>
    </source>
</evidence>
<dbReference type="CDD" id="cd00498">
    <property type="entry name" value="Hsp33"/>
    <property type="match status" value="1"/>
</dbReference>
<dbReference type="InterPro" id="IPR016154">
    <property type="entry name" value="Heat_shock_Hsp33_C"/>
</dbReference>
<evidence type="ECO:0000256" key="5">
    <source>
        <dbReference type="ARBA" id="ARBA00023284"/>
    </source>
</evidence>
<comment type="function">
    <text evidence="6">Redox regulated molecular chaperone. Protects both thermally unfolding and oxidatively damaged proteins from irreversible aggregation. Plays an important role in the bacterial defense system toward oxidative stress.</text>
</comment>
<keyword evidence="3 6" id="KW-1015">Disulfide bond</keyword>
<feature type="disulfide bond" description="Redox-active" evidence="6">
    <location>
        <begin position="274"/>
        <end position="277"/>
    </location>
</feature>
<keyword evidence="7" id="KW-0346">Stress response</keyword>